<dbReference type="Proteomes" id="UP000499080">
    <property type="component" value="Unassembled WGS sequence"/>
</dbReference>
<dbReference type="AlphaFoldDB" id="A0A4Y2BA67"/>
<sequence>MWDLSASILNGTFFFSDSCSLLGLQESVLRNFEEKREMVLPQDFWLYLCDFKTSYNQRVQWSCSCINVLLLSTKSHEDYIETNLVILNRSQRTRTTPELAPLPNLRTTPTGGRSTHYVRFSEQNTRRIFSGIGFRIWSPPAPRPYHPSMSSEQRLKENAPKAYLYTLRRLQFH</sequence>
<keyword evidence="2" id="KW-1185">Reference proteome</keyword>
<evidence type="ECO:0000313" key="1">
    <source>
        <dbReference type="EMBL" id="GBL89110.1"/>
    </source>
</evidence>
<accession>A0A4Y2BA67</accession>
<organism evidence="1 2">
    <name type="scientific">Araneus ventricosus</name>
    <name type="common">Orbweaver spider</name>
    <name type="synonym">Epeira ventricosa</name>
    <dbReference type="NCBI Taxonomy" id="182803"/>
    <lineage>
        <taxon>Eukaryota</taxon>
        <taxon>Metazoa</taxon>
        <taxon>Ecdysozoa</taxon>
        <taxon>Arthropoda</taxon>
        <taxon>Chelicerata</taxon>
        <taxon>Arachnida</taxon>
        <taxon>Araneae</taxon>
        <taxon>Araneomorphae</taxon>
        <taxon>Entelegynae</taxon>
        <taxon>Araneoidea</taxon>
        <taxon>Araneidae</taxon>
        <taxon>Araneus</taxon>
    </lineage>
</organism>
<gene>
    <name evidence="1" type="ORF">AVEN_255244_1</name>
</gene>
<protein>
    <submittedName>
        <fullName evidence="1">Uncharacterized protein</fullName>
    </submittedName>
</protein>
<reference evidence="1 2" key="1">
    <citation type="journal article" date="2019" name="Sci. Rep.">
        <title>Orb-weaving spider Araneus ventricosus genome elucidates the spidroin gene catalogue.</title>
        <authorList>
            <person name="Kono N."/>
            <person name="Nakamura H."/>
            <person name="Ohtoshi R."/>
            <person name="Moran D.A.P."/>
            <person name="Shinohara A."/>
            <person name="Yoshida Y."/>
            <person name="Fujiwara M."/>
            <person name="Mori M."/>
            <person name="Tomita M."/>
            <person name="Arakawa K."/>
        </authorList>
    </citation>
    <scope>NUCLEOTIDE SEQUENCE [LARGE SCALE GENOMIC DNA]</scope>
</reference>
<dbReference type="EMBL" id="BGPR01000063">
    <property type="protein sequence ID" value="GBL89110.1"/>
    <property type="molecule type" value="Genomic_DNA"/>
</dbReference>
<name>A0A4Y2BA67_ARAVE</name>
<comment type="caution">
    <text evidence="1">The sequence shown here is derived from an EMBL/GenBank/DDBJ whole genome shotgun (WGS) entry which is preliminary data.</text>
</comment>
<proteinExistence type="predicted"/>
<evidence type="ECO:0000313" key="2">
    <source>
        <dbReference type="Proteomes" id="UP000499080"/>
    </source>
</evidence>